<accession>A0AB38XQ42</accession>
<evidence type="ECO:0000313" key="1">
    <source>
        <dbReference type="EMBL" id="WCE46393.1"/>
    </source>
</evidence>
<organism evidence="1 2">
    <name type="scientific">Winkia neuii subsp. anitrata</name>
    <dbReference type="NCBI Taxonomy" id="29318"/>
    <lineage>
        <taxon>Bacteria</taxon>
        <taxon>Bacillati</taxon>
        <taxon>Actinomycetota</taxon>
        <taxon>Actinomycetes</taxon>
        <taxon>Actinomycetales</taxon>
        <taxon>Actinomycetaceae</taxon>
        <taxon>Winkia</taxon>
    </lineage>
</organism>
<dbReference type="Proteomes" id="UP001211044">
    <property type="component" value="Chromosome"/>
</dbReference>
<dbReference type="RefSeq" id="WP_004806628.1">
    <property type="nucleotide sequence ID" value="NZ_CP116394.1"/>
</dbReference>
<dbReference type="KEGG" id="wne:PIG85_01750"/>
<name>A0AB38XQ42_9ACTO</name>
<dbReference type="AlphaFoldDB" id="A0AB38XQ42"/>
<proteinExistence type="predicted"/>
<dbReference type="EMBL" id="CP116394">
    <property type="protein sequence ID" value="WCE46393.1"/>
    <property type="molecule type" value="Genomic_DNA"/>
</dbReference>
<evidence type="ECO:0000313" key="2">
    <source>
        <dbReference type="Proteomes" id="UP001211044"/>
    </source>
</evidence>
<protein>
    <submittedName>
        <fullName evidence="1">Uncharacterized protein</fullName>
    </submittedName>
</protein>
<sequence length="102" mass="10855">MSKTPQLFHIGPETDEPTPLELAAKNHLAYLKDQGLLGKQHELISQLVLDLAKAVGVGAQSAKTSTPLAAAQLLAAMERLPQMPDATTADQLQKTLKGLSTK</sequence>
<reference evidence="1" key="1">
    <citation type="submission" date="2023-01" db="EMBL/GenBank/DDBJ databases">
        <title>Comparative Genomic Analysis of the Clinically-Derived Winkia Strain NY0527 Provides Evidence into the Taxonomic Reassignment of Winkia neuii and Characterizes Their Virulence Traits.</title>
        <authorList>
            <person name="Cai X."/>
            <person name="Peng Y."/>
            <person name="Li M."/>
            <person name="Qiu Y."/>
            <person name="Wang Y."/>
            <person name="Xu L."/>
            <person name="Hou Q."/>
        </authorList>
    </citation>
    <scope>NUCLEOTIDE SEQUENCE</scope>
    <source>
        <strain evidence="1">NY0527</strain>
    </source>
</reference>
<gene>
    <name evidence="1" type="ORF">PIG85_01750</name>
</gene>